<organism evidence="2 3">
    <name type="scientific">Entamoeba invadens IP1</name>
    <dbReference type="NCBI Taxonomy" id="370355"/>
    <lineage>
        <taxon>Eukaryota</taxon>
        <taxon>Amoebozoa</taxon>
        <taxon>Evosea</taxon>
        <taxon>Archamoebae</taxon>
        <taxon>Mastigamoebida</taxon>
        <taxon>Entamoebidae</taxon>
        <taxon>Entamoeba</taxon>
    </lineage>
</organism>
<dbReference type="InterPro" id="IPR052736">
    <property type="entry name" value="Stf3_sulfotransferase"/>
</dbReference>
<name>L7FMB0_ENTIV</name>
<proteinExistence type="predicted"/>
<dbReference type="AlphaFoldDB" id="L7FMB0"/>
<evidence type="ECO:0000256" key="1">
    <source>
        <dbReference type="SAM" id="MobiDB-lite"/>
    </source>
</evidence>
<dbReference type="Proteomes" id="UP000014680">
    <property type="component" value="Unassembled WGS sequence"/>
</dbReference>
<dbReference type="KEGG" id="eiv:EIN_394610"/>
<dbReference type="VEuPathDB" id="AmoebaDB:EIN_394610"/>
<accession>L7FMB0</accession>
<sequence length="153" mass="18100">MIGFSWTYSLSLPRLEHYREHLWNVYFKFVYDGLMDEFKMHLLDKKECPWYDTDKSKINEKMKNPLVFESSFSPCGAPALLQFCECNRMKNPVDTQRNHSGAQKTDFGVPGTRDKWVNEDPQREKQIYDVSFSALTKDPIGETKKIYKYFGME</sequence>
<feature type="region of interest" description="Disordered" evidence="1">
    <location>
        <begin position="94"/>
        <end position="115"/>
    </location>
</feature>
<protein>
    <submittedName>
        <fullName evidence="2">Uncharacterized protein</fullName>
    </submittedName>
</protein>
<evidence type="ECO:0000313" key="3">
    <source>
        <dbReference type="Proteomes" id="UP000014680"/>
    </source>
</evidence>
<dbReference type="PANTHER" id="PTHR36451">
    <property type="entry name" value="PAPS-DEPENDENT SULFOTRANSFERASE STF3"/>
    <property type="match status" value="1"/>
</dbReference>
<dbReference type="GeneID" id="14889228"/>
<gene>
    <name evidence="2" type="ORF">EIN_394610</name>
</gene>
<feature type="compositionally biased region" description="Polar residues" evidence="1">
    <location>
        <begin position="94"/>
        <end position="103"/>
    </location>
</feature>
<dbReference type="EMBL" id="KB206505">
    <property type="protein sequence ID" value="ELP90244.1"/>
    <property type="molecule type" value="Genomic_DNA"/>
</dbReference>
<keyword evidence="3" id="KW-1185">Reference proteome</keyword>
<dbReference type="PANTHER" id="PTHR36451:SF1">
    <property type="entry name" value="OMEGA-HYDROXY-BETA-DIHYDROMENAQUINONE-9 SULFOTRANSFERASE STF3"/>
    <property type="match status" value="1"/>
</dbReference>
<evidence type="ECO:0000313" key="2">
    <source>
        <dbReference type="EMBL" id="ELP90244.1"/>
    </source>
</evidence>
<dbReference type="RefSeq" id="XP_004257015.1">
    <property type="nucleotide sequence ID" value="XM_004256967.1"/>
</dbReference>
<reference evidence="2 3" key="1">
    <citation type="submission" date="2012-10" db="EMBL/GenBank/DDBJ databases">
        <authorList>
            <person name="Zafar N."/>
            <person name="Inman J."/>
            <person name="Hall N."/>
            <person name="Lorenzi H."/>
            <person name="Caler E."/>
        </authorList>
    </citation>
    <scope>NUCLEOTIDE SEQUENCE [LARGE SCALE GENOMIC DNA]</scope>
    <source>
        <strain evidence="2 3">IP1</strain>
    </source>
</reference>
<dbReference type="OrthoDB" id="429813at2759"/>